<dbReference type="InterPro" id="IPR036890">
    <property type="entry name" value="HATPase_C_sf"/>
</dbReference>
<evidence type="ECO:0000259" key="11">
    <source>
        <dbReference type="PROSITE" id="PS50113"/>
    </source>
</evidence>
<evidence type="ECO:0000259" key="10">
    <source>
        <dbReference type="PROSITE" id="PS50112"/>
    </source>
</evidence>
<dbReference type="Gene3D" id="1.10.287.130">
    <property type="match status" value="1"/>
</dbReference>
<dbReference type="InterPro" id="IPR011006">
    <property type="entry name" value="CheY-like_superfamily"/>
</dbReference>
<evidence type="ECO:0000256" key="2">
    <source>
        <dbReference type="ARBA" id="ARBA00012438"/>
    </source>
</evidence>
<dbReference type="Pfam" id="PF00072">
    <property type="entry name" value="Response_reg"/>
    <property type="match status" value="1"/>
</dbReference>
<dbReference type="SMART" id="SM00448">
    <property type="entry name" value="REC"/>
    <property type="match status" value="1"/>
</dbReference>
<dbReference type="PROSITE" id="PS50110">
    <property type="entry name" value="RESPONSE_REGULATORY"/>
    <property type="match status" value="1"/>
</dbReference>
<feature type="modified residue" description="4-aspartylphosphate" evidence="6">
    <location>
        <position position="907"/>
    </location>
</feature>
<dbReference type="Gene3D" id="3.30.565.10">
    <property type="entry name" value="Histidine kinase-like ATPase, C-terminal domain"/>
    <property type="match status" value="1"/>
</dbReference>
<dbReference type="InterPro" id="IPR005467">
    <property type="entry name" value="His_kinase_dom"/>
</dbReference>
<dbReference type="PRINTS" id="PR00344">
    <property type="entry name" value="BCTRLSENSOR"/>
</dbReference>
<dbReference type="InterPro" id="IPR013656">
    <property type="entry name" value="PAS_4"/>
</dbReference>
<dbReference type="PANTHER" id="PTHR43047:SF64">
    <property type="entry name" value="HISTIDINE KINASE CONTAINING CHEY-HOMOLOGOUS RECEIVER DOMAIN AND PAS DOMAIN-RELATED"/>
    <property type="match status" value="1"/>
</dbReference>
<dbReference type="AlphaFoldDB" id="A0AA49JF21"/>
<dbReference type="CDD" id="cd16922">
    <property type="entry name" value="HATPase_EvgS-ArcB-TorS-like"/>
    <property type="match status" value="1"/>
</dbReference>
<evidence type="ECO:0000256" key="1">
    <source>
        <dbReference type="ARBA" id="ARBA00000085"/>
    </source>
</evidence>
<evidence type="ECO:0000256" key="5">
    <source>
        <dbReference type="ARBA" id="ARBA00022777"/>
    </source>
</evidence>
<dbReference type="CDD" id="cd00130">
    <property type="entry name" value="PAS"/>
    <property type="match status" value="3"/>
</dbReference>
<name>A0AA49JF21_9BACT</name>
<reference evidence="12" key="2">
    <citation type="journal article" date="2024" name="Antonie Van Leeuwenhoek">
        <title>Roseihalotalea indica gen. nov., sp. nov., a halophilic Bacteroidetes from mesopelagic Southwest Indian Ocean with higher carbohydrate metabolic potential.</title>
        <authorList>
            <person name="Chen B."/>
            <person name="Zhang M."/>
            <person name="Lin D."/>
            <person name="Ye J."/>
            <person name="Tang K."/>
        </authorList>
    </citation>
    <scope>NUCLEOTIDE SEQUENCE</scope>
    <source>
        <strain evidence="12">TK19036</strain>
    </source>
</reference>
<evidence type="ECO:0000259" key="8">
    <source>
        <dbReference type="PROSITE" id="PS50109"/>
    </source>
</evidence>
<dbReference type="PROSITE" id="PS50112">
    <property type="entry name" value="PAS"/>
    <property type="match status" value="1"/>
</dbReference>
<keyword evidence="3 6" id="KW-0597">Phosphoprotein</keyword>
<dbReference type="InterPro" id="IPR001789">
    <property type="entry name" value="Sig_transdc_resp-reg_receiver"/>
</dbReference>
<feature type="domain" description="Response regulatory" evidence="9">
    <location>
        <begin position="858"/>
        <end position="976"/>
    </location>
</feature>
<reference evidence="12" key="1">
    <citation type="journal article" date="2023" name="Comput. Struct. Biotechnol. J.">
        <title>Discovery of a novel marine Bacteroidetes with a rich repertoire of carbohydrate-active enzymes.</title>
        <authorList>
            <person name="Chen B."/>
            <person name="Liu G."/>
            <person name="Chen Q."/>
            <person name="Wang H."/>
            <person name="Liu L."/>
            <person name="Tang K."/>
        </authorList>
    </citation>
    <scope>NUCLEOTIDE SEQUENCE</scope>
    <source>
        <strain evidence="12">TK19036</strain>
    </source>
</reference>
<dbReference type="FunFam" id="3.30.565.10:FF:000010">
    <property type="entry name" value="Sensor histidine kinase RcsC"/>
    <property type="match status" value="1"/>
</dbReference>
<dbReference type="PROSITE" id="PS50109">
    <property type="entry name" value="HIS_KIN"/>
    <property type="match status" value="1"/>
</dbReference>
<feature type="domain" description="Histidine kinase" evidence="8">
    <location>
        <begin position="614"/>
        <end position="832"/>
    </location>
</feature>
<dbReference type="NCBIfam" id="TIGR00229">
    <property type="entry name" value="sensory_box"/>
    <property type="match status" value="3"/>
</dbReference>
<evidence type="ECO:0000256" key="3">
    <source>
        <dbReference type="ARBA" id="ARBA00022553"/>
    </source>
</evidence>
<gene>
    <name evidence="12" type="ORF">K4G66_08630</name>
</gene>
<dbReference type="SMART" id="SM00091">
    <property type="entry name" value="PAS"/>
    <property type="match status" value="4"/>
</dbReference>
<dbReference type="InterPro" id="IPR003661">
    <property type="entry name" value="HisK_dim/P_dom"/>
</dbReference>
<dbReference type="InterPro" id="IPR004358">
    <property type="entry name" value="Sig_transdc_His_kin-like_C"/>
</dbReference>
<dbReference type="SUPFAM" id="SSF55874">
    <property type="entry name" value="ATPase domain of HSP90 chaperone/DNA topoisomerase II/histidine kinase"/>
    <property type="match status" value="1"/>
</dbReference>
<evidence type="ECO:0000313" key="12">
    <source>
        <dbReference type="EMBL" id="WKN38768.1"/>
    </source>
</evidence>
<dbReference type="Pfam" id="PF08448">
    <property type="entry name" value="PAS_4"/>
    <property type="match status" value="1"/>
</dbReference>
<keyword evidence="4" id="KW-0808">Transferase</keyword>
<dbReference type="SMART" id="SM00387">
    <property type="entry name" value="HATPase_c"/>
    <property type="match status" value="1"/>
</dbReference>
<evidence type="ECO:0000256" key="6">
    <source>
        <dbReference type="PROSITE-ProRule" id="PRU00169"/>
    </source>
</evidence>
<feature type="domain" description="PAS" evidence="10">
    <location>
        <begin position="364"/>
        <end position="426"/>
    </location>
</feature>
<dbReference type="InterPro" id="IPR000014">
    <property type="entry name" value="PAS"/>
</dbReference>
<dbReference type="InterPro" id="IPR000700">
    <property type="entry name" value="PAS-assoc_C"/>
</dbReference>
<dbReference type="SUPFAM" id="SSF55785">
    <property type="entry name" value="PYP-like sensor domain (PAS domain)"/>
    <property type="match status" value="3"/>
</dbReference>
<dbReference type="InterPro" id="IPR003594">
    <property type="entry name" value="HATPase_dom"/>
</dbReference>
<dbReference type="InterPro" id="IPR036641">
    <property type="entry name" value="HPT_dom_sf"/>
</dbReference>
<dbReference type="Pfam" id="PF00512">
    <property type="entry name" value="HisKA"/>
    <property type="match status" value="1"/>
</dbReference>
<protein>
    <recommendedName>
        <fullName evidence="2">histidine kinase</fullName>
        <ecNumber evidence="2">2.7.13.3</ecNumber>
    </recommendedName>
</protein>
<dbReference type="InterPro" id="IPR036097">
    <property type="entry name" value="HisK_dim/P_sf"/>
</dbReference>
<dbReference type="EC" id="2.7.13.3" evidence="2"/>
<dbReference type="PANTHER" id="PTHR43047">
    <property type="entry name" value="TWO-COMPONENT HISTIDINE PROTEIN KINASE"/>
    <property type="match status" value="1"/>
</dbReference>
<organism evidence="12">
    <name type="scientific">Roseihalotalea indica</name>
    <dbReference type="NCBI Taxonomy" id="2867963"/>
    <lineage>
        <taxon>Bacteria</taxon>
        <taxon>Pseudomonadati</taxon>
        <taxon>Bacteroidota</taxon>
        <taxon>Cytophagia</taxon>
        <taxon>Cytophagales</taxon>
        <taxon>Catalimonadaceae</taxon>
        <taxon>Roseihalotalea</taxon>
    </lineage>
</organism>
<evidence type="ECO:0000256" key="4">
    <source>
        <dbReference type="ARBA" id="ARBA00022679"/>
    </source>
</evidence>
<dbReference type="InterPro" id="IPR035965">
    <property type="entry name" value="PAS-like_dom_sf"/>
</dbReference>
<dbReference type="Gene3D" id="3.40.50.2300">
    <property type="match status" value="1"/>
</dbReference>
<dbReference type="Pfam" id="PF08447">
    <property type="entry name" value="PAS_3"/>
    <property type="match status" value="1"/>
</dbReference>
<dbReference type="SUPFAM" id="SSF52172">
    <property type="entry name" value="CheY-like"/>
    <property type="match status" value="1"/>
</dbReference>
<dbReference type="CDD" id="cd00082">
    <property type="entry name" value="HisKA"/>
    <property type="match status" value="1"/>
</dbReference>
<dbReference type="CDD" id="cd17546">
    <property type="entry name" value="REC_hyHK_CKI1_RcsC-like"/>
    <property type="match status" value="1"/>
</dbReference>
<dbReference type="SMART" id="SM00388">
    <property type="entry name" value="HisKA"/>
    <property type="match status" value="1"/>
</dbReference>
<feature type="domain" description="PAC" evidence="11">
    <location>
        <begin position="544"/>
        <end position="596"/>
    </location>
</feature>
<dbReference type="InterPro" id="IPR013655">
    <property type="entry name" value="PAS_fold_3"/>
</dbReference>
<feature type="coiled-coil region" evidence="7">
    <location>
        <begin position="1084"/>
        <end position="1111"/>
    </location>
</feature>
<dbReference type="SUPFAM" id="SSF47384">
    <property type="entry name" value="Homodimeric domain of signal transducing histidine kinase"/>
    <property type="match status" value="1"/>
</dbReference>
<proteinExistence type="predicted"/>
<evidence type="ECO:0000256" key="7">
    <source>
        <dbReference type="SAM" id="Coils"/>
    </source>
</evidence>
<dbReference type="PROSITE" id="PS50113">
    <property type="entry name" value="PAC"/>
    <property type="match status" value="1"/>
</dbReference>
<accession>A0AA49JF21</accession>
<sequence>MKKERLQKIFESDDEAVLLLNQQGDILFHNSLASQLFSITDTPSTISVFSYLELDIHPLLKNFLQQSSSVNTTILQTKGIIVSAAHVQLPIRLWLSRIALSQGEVCMMVAEKITSASDGGKAPFYKAIADQTQDIISVYNKDFNCLYINRQAHKQLGYLLADYYTGRGFLKFVEPAYRETLLHNIEKDTQKGEISSEYRYITRKKSGELVEITNYITRIFTDNKQLYQLVANERVSMVDANAQTYNQTSETFILADADYMVSYISPNAKGLPESSNPPTLFSIIHPEDHSKLRIHQLQGSGRFSMHTPLRLQQTSNTYKTIDATIDRFFNAFGQLVYLVIRWSAPNKNDSEELLEQADTVYHEKPIEDTVIFFYHDGFTIQYVSPSVEKVLGYTPSELLGQNITEVIHPNSVNTVKSRLQAAISQSVPNLVCQIKRKDRTYQPFQVAFKIIEEEGNDGPRALFTIMHAMSSTNPPLFHSILDHLPDAVFLLRSNDLTILEANPSACALIRREHSALVGSSFLPIWMPKQAERLQAFLTQNADFATKDINYTTVEGHSFWGNTTLKVMPGADQREDMIVLRIIDITERKKRELELKRAQDASQETMRSHENFLSQMSHEIRTPLNAVLGMTHLMLQSDPREDQMKLLQTLKFSGDSLTALINDILDFSKMEAGQLRLENKEFGLMEFIQGIKLTYKNLANDRGVMFRLLLEDEVPNFVSGDVNRLGQVLNNLLNNAVKFTEEGKIVLSVCVEKETADQYILLFEVADTGIGIPKDKLSIIFDPYQQAGPNKYGGTGLGLSIVKNLVELQGGKIAVRSSEGEGTTFKVTLPFGKSQQQGTVRESTVQNLIAEFQSLEGLKVLYVEDVIPNQLLMEGLSDKWNVKLDTALNGLEALQKVKKQQYDLILMDIQMPKMDGYEAAMEIRNLKDPHYENIPIIALTASVSDKTKHRIREMGMNDYIPKPIDPKNLHQKLAELAKKRSTADSAPSPIKEVEAVTPAIPGPDFRQLNELYLDDTNGYIEILEQIRRLTLECFPVITTAIRRMDEETLRFNCHKIMSYVRLLHLNALEALLNQAKEYVSGNSPLVSADRLLQQLTRHFDKLEQQIATEITTHS</sequence>
<evidence type="ECO:0000259" key="9">
    <source>
        <dbReference type="PROSITE" id="PS50110"/>
    </source>
</evidence>
<dbReference type="EMBL" id="CP120682">
    <property type="protein sequence ID" value="WKN38768.1"/>
    <property type="molecule type" value="Genomic_DNA"/>
</dbReference>
<dbReference type="GO" id="GO:0000155">
    <property type="term" value="F:phosphorelay sensor kinase activity"/>
    <property type="evidence" value="ECO:0007669"/>
    <property type="project" value="InterPro"/>
</dbReference>
<dbReference type="SUPFAM" id="SSF47226">
    <property type="entry name" value="Histidine-containing phosphotransfer domain, HPT domain"/>
    <property type="match status" value="1"/>
</dbReference>
<dbReference type="Gene3D" id="3.30.450.20">
    <property type="entry name" value="PAS domain"/>
    <property type="match status" value="3"/>
</dbReference>
<keyword evidence="5" id="KW-0418">Kinase</keyword>
<keyword evidence="7" id="KW-0175">Coiled coil</keyword>
<comment type="catalytic activity">
    <reaction evidence="1">
        <text>ATP + protein L-histidine = ADP + protein N-phospho-L-histidine.</text>
        <dbReference type="EC" id="2.7.13.3"/>
    </reaction>
</comment>
<dbReference type="Pfam" id="PF02518">
    <property type="entry name" value="HATPase_c"/>
    <property type="match status" value="1"/>
</dbReference>